<dbReference type="OrthoDB" id="5565759at2"/>
<evidence type="ECO:0000259" key="2">
    <source>
        <dbReference type="PROSITE" id="PS50851"/>
    </source>
</evidence>
<feature type="domain" description="CheW-like" evidence="2">
    <location>
        <begin position="91"/>
        <end position="231"/>
    </location>
</feature>
<dbReference type="Pfam" id="PF01584">
    <property type="entry name" value="CheW"/>
    <property type="match status" value="1"/>
</dbReference>
<dbReference type="EMBL" id="LUUI01000149">
    <property type="protein sequence ID" value="OAI10800.1"/>
    <property type="molecule type" value="Genomic_DNA"/>
</dbReference>
<dbReference type="SMART" id="SM00260">
    <property type="entry name" value="CheW"/>
    <property type="match status" value="1"/>
</dbReference>
<evidence type="ECO:0000313" key="4">
    <source>
        <dbReference type="Proteomes" id="UP000078476"/>
    </source>
</evidence>
<dbReference type="InterPro" id="IPR036061">
    <property type="entry name" value="CheW-like_dom_sf"/>
</dbReference>
<evidence type="ECO:0000256" key="1">
    <source>
        <dbReference type="SAM" id="MobiDB-lite"/>
    </source>
</evidence>
<dbReference type="STRING" id="980561.A1359_01825"/>
<dbReference type="GO" id="GO:0006935">
    <property type="term" value="P:chemotaxis"/>
    <property type="evidence" value="ECO:0007669"/>
    <property type="project" value="InterPro"/>
</dbReference>
<dbReference type="RefSeq" id="WP_066986585.1">
    <property type="nucleotide sequence ID" value="NZ_LUUI01000149.1"/>
</dbReference>
<keyword evidence="4" id="KW-1185">Reference proteome</keyword>
<proteinExistence type="predicted"/>
<name>A0A177N0R3_9GAMM</name>
<dbReference type="GO" id="GO:0007165">
    <property type="term" value="P:signal transduction"/>
    <property type="evidence" value="ECO:0007669"/>
    <property type="project" value="InterPro"/>
</dbReference>
<sequence length="233" mass="26539">MNQAKSPQTIVQQQLALDAYLSKLLDEVPDAVSNEDESRSINPIEVSEQKSEQSEVIHNSLVQSLQTQSSISANQVILHPLSIMPDWAQHEFQALFFKVEHLILATPLTELSRTIKIERKPGKIAGQPSWFLGLLDDQDNRIGVLDTGQLIFGRSRGSQRDLETNPFKRVLITKDKRWGLACDEILSIGKLRPDKVRWRTSRQKKPWLIGTVIEELTAIIDLQQLVPHRRRPT</sequence>
<dbReference type="SUPFAM" id="SSF50341">
    <property type="entry name" value="CheW-like"/>
    <property type="match status" value="1"/>
</dbReference>
<gene>
    <name evidence="3" type="ORF">A1359_01825</name>
</gene>
<evidence type="ECO:0000313" key="3">
    <source>
        <dbReference type="EMBL" id="OAI10800.1"/>
    </source>
</evidence>
<dbReference type="PROSITE" id="PS50851">
    <property type="entry name" value="CHEW"/>
    <property type="match status" value="1"/>
</dbReference>
<protein>
    <submittedName>
        <fullName evidence="3">Chemotaxis protein CheW</fullName>
    </submittedName>
</protein>
<dbReference type="Proteomes" id="UP000078476">
    <property type="component" value="Unassembled WGS sequence"/>
</dbReference>
<reference evidence="3 4" key="1">
    <citation type="submission" date="2016-03" db="EMBL/GenBank/DDBJ databases">
        <authorList>
            <person name="Ploux O."/>
        </authorList>
    </citation>
    <scope>NUCLEOTIDE SEQUENCE [LARGE SCALE GENOMIC DNA]</scope>
    <source>
        <strain evidence="3 4">R-45370</strain>
    </source>
</reference>
<feature type="region of interest" description="Disordered" evidence="1">
    <location>
        <begin position="32"/>
        <end position="52"/>
    </location>
</feature>
<dbReference type="InterPro" id="IPR002545">
    <property type="entry name" value="CheW-lke_dom"/>
</dbReference>
<comment type="caution">
    <text evidence="3">The sequence shown here is derived from an EMBL/GenBank/DDBJ whole genome shotgun (WGS) entry which is preliminary data.</text>
</comment>
<organism evidence="3 4">
    <name type="scientific">Methylomonas lenta</name>
    <dbReference type="NCBI Taxonomy" id="980561"/>
    <lineage>
        <taxon>Bacteria</taxon>
        <taxon>Pseudomonadati</taxon>
        <taxon>Pseudomonadota</taxon>
        <taxon>Gammaproteobacteria</taxon>
        <taxon>Methylococcales</taxon>
        <taxon>Methylococcaceae</taxon>
        <taxon>Methylomonas</taxon>
    </lineage>
</organism>
<accession>A0A177N0R3</accession>
<dbReference type="AlphaFoldDB" id="A0A177N0R3"/>